<dbReference type="PANTHER" id="PTHR34347">
    <property type="entry name" value="DNA REPAIR-SCAFFOLDING PROTEIN SPIDR"/>
    <property type="match status" value="1"/>
</dbReference>
<feature type="domain" description="DUF4502" evidence="2">
    <location>
        <begin position="7"/>
        <end position="351"/>
    </location>
</feature>
<evidence type="ECO:0000259" key="3">
    <source>
        <dbReference type="Pfam" id="PF14951"/>
    </source>
</evidence>
<feature type="compositionally biased region" description="Acidic residues" evidence="1">
    <location>
        <begin position="85"/>
        <end position="98"/>
    </location>
</feature>
<dbReference type="STRING" id="31033.ENSTRUP00000018911"/>
<reference evidence="4" key="3">
    <citation type="submission" date="2025-09" db="UniProtKB">
        <authorList>
            <consortium name="Ensembl"/>
        </authorList>
    </citation>
    <scope>IDENTIFICATION</scope>
</reference>
<feature type="domain" description="DUF4503" evidence="3">
    <location>
        <begin position="578"/>
        <end position="877"/>
    </location>
</feature>
<evidence type="ECO:0000259" key="2">
    <source>
        <dbReference type="Pfam" id="PF14950"/>
    </source>
</evidence>
<dbReference type="HOGENOM" id="CLU_013509_1_0_1"/>
<dbReference type="PANTHER" id="PTHR34347:SF1">
    <property type="entry name" value="DNA REPAIR-SCAFFOLDING PROTEIN"/>
    <property type="match status" value="1"/>
</dbReference>
<feature type="compositionally biased region" description="Basic and acidic residues" evidence="1">
    <location>
        <begin position="230"/>
        <end position="243"/>
    </location>
</feature>
<feature type="domain" description="DUF4503" evidence="3">
    <location>
        <begin position="500"/>
        <end position="551"/>
    </location>
</feature>
<dbReference type="InterPro" id="IPR053054">
    <property type="entry name" value="DNA_repair-scaffolding"/>
</dbReference>
<keyword evidence="5" id="KW-1185">Reference proteome</keyword>
<name>H2T2M3_TAKRU</name>
<dbReference type="OMA" id="KTCRCTF"/>
<dbReference type="Pfam" id="PF14950">
    <property type="entry name" value="DUF4502"/>
    <property type="match status" value="1"/>
</dbReference>
<protein>
    <submittedName>
        <fullName evidence="4">Scaffold protein involved in DNA repair</fullName>
    </submittedName>
</protein>
<organism evidence="4 5">
    <name type="scientific">Takifugu rubripes</name>
    <name type="common">Japanese pufferfish</name>
    <name type="synonym">Fugu rubripes</name>
    <dbReference type="NCBI Taxonomy" id="31033"/>
    <lineage>
        <taxon>Eukaryota</taxon>
        <taxon>Metazoa</taxon>
        <taxon>Chordata</taxon>
        <taxon>Craniata</taxon>
        <taxon>Vertebrata</taxon>
        <taxon>Euteleostomi</taxon>
        <taxon>Actinopterygii</taxon>
        <taxon>Neopterygii</taxon>
        <taxon>Teleostei</taxon>
        <taxon>Neoteleostei</taxon>
        <taxon>Acanthomorphata</taxon>
        <taxon>Eupercaria</taxon>
        <taxon>Tetraodontiformes</taxon>
        <taxon>Tetradontoidea</taxon>
        <taxon>Tetraodontidae</taxon>
        <taxon>Takifugu</taxon>
    </lineage>
</organism>
<dbReference type="GO" id="GO:0000724">
    <property type="term" value="P:double-strand break repair via homologous recombination"/>
    <property type="evidence" value="ECO:0007669"/>
    <property type="project" value="TreeGrafter"/>
</dbReference>
<dbReference type="Ensembl" id="ENSTRUT00000018989.3">
    <property type="protein sequence ID" value="ENSTRUP00000018911.3"/>
    <property type="gene ID" value="ENSTRUG00000007627.3"/>
</dbReference>
<dbReference type="InParanoid" id="H2T2M3"/>
<proteinExistence type="predicted"/>
<dbReference type="GeneTree" id="ENSGT00390000014654"/>
<dbReference type="AlphaFoldDB" id="H2T2M3"/>
<feature type="compositionally biased region" description="Low complexity" evidence="1">
    <location>
        <begin position="189"/>
        <end position="200"/>
    </location>
</feature>
<evidence type="ECO:0000256" key="1">
    <source>
        <dbReference type="SAM" id="MobiDB-lite"/>
    </source>
</evidence>
<gene>
    <name evidence="4" type="primary">spidr</name>
</gene>
<feature type="compositionally biased region" description="Basic and acidic residues" evidence="1">
    <location>
        <begin position="153"/>
        <end position="170"/>
    </location>
</feature>
<dbReference type="InterPro" id="IPR028032">
    <property type="entry name" value="DUF4503"/>
</dbReference>
<dbReference type="Proteomes" id="UP000005226">
    <property type="component" value="Chromosome 22"/>
</dbReference>
<dbReference type="Pfam" id="PF14951">
    <property type="entry name" value="DUF4503"/>
    <property type="match status" value="2"/>
</dbReference>
<evidence type="ECO:0000313" key="5">
    <source>
        <dbReference type="Proteomes" id="UP000005226"/>
    </source>
</evidence>
<dbReference type="GO" id="GO:0000228">
    <property type="term" value="C:nuclear chromosome"/>
    <property type="evidence" value="ECO:0007669"/>
    <property type="project" value="TreeGrafter"/>
</dbReference>
<sequence>MSFRKRKRRPNDDIKHILFPDDVENSFQKAGREPLSSVSSARSWQRCGDSFLDPSGLKNPGRKLSALKELVLSPTSGPTAGAAQCDEDIAWSSSDEDQESRLSGAASRQQRGPAPGRRRTAAPIHPRQGHTSGTDDLPAIDTDSDADDPAGDGEQRISDCDSEPCREQPEPLKPTNISDYVSDGEDAGRSVTTSSSLASGSPPPRPGESCQRRASDWVRSAQVLLRTPQRPREAQSKTPEDSAKKKRKFQSGGLAERLSRLQSRQRSAVSFWRHQSDASAATVDRPGVLVLEVLEVMEECGMRAARCERHRPPGGAEESAPVLVLFSRETVAHLMPAPKDIIHIYPPWQSLSIEGFSCSIILNTHLSQKVPSAPSTSHPGPPAVERCPPYFLCQTFGRLEASRTREANAAKQVPSLDPLRGFEGSGLSSRLSFSLLEVVEGLGQAGSVGQDVEVVVQRVYATAVPDSSPLSFLKPRIQSGTSFLRPSEEKGKTRLCVLVQDSYGMFSVVQLHLLPCKDDLHHYCHMWQGRTCLLRGIKVVQRVTRERKPELQVQLPVSATCCRVWRARFSLLRAPRSPRSTAPPTMQSLGDILQTDLKSFRCSFAATVIYTRLTQGSDVGQGEVWLVLTDPSLQEEKEEKPERPCRRTAALCVSTSCVLASSVVRALKSSAACRASFRDVIKEHGVLHCVEESVIELCSQSSRRPECVAESSAGAGSLSRSLTEPTILPRPVRLDPLVPEVTPNSLCSLTGVIVGVDEDTAYSWPVCNRCGSDNLEILAGGNGSFQCVSCESVVDQPDTRMQLEVFLSSSLNDCTLKVKLQQETIVSILNATALEGADSAGYEVESVLGAEVGPLAVYVRAVTRTPALWMGLEEVSLGGCYAK</sequence>
<dbReference type="GO" id="GO:0070202">
    <property type="term" value="P:regulation of establishment of protein localization to chromosome"/>
    <property type="evidence" value="ECO:0007669"/>
    <property type="project" value="TreeGrafter"/>
</dbReference>
<feature type="region of interest" description="Disordered" evidence="1">
    <location>
        <begin position="30"/>
        <end position="60"/>
    </location>
</feature>
<accession>H2T2M3</accession>
<accession>H2T2M2</accession>
<dbReference type="GO" id="GO:0005654">
    <property type="term" value="C:nucleoplasm"/>
    <property type="evidence" value="ECO:0007669"/>
    <property type="project" value="TreeGrafter"/>
</dbReference>
<evidence type="ECO:0000313" key="4">
    <source>
        <dbReference type="Ensembl" id="ENSTRUP00000018911.3"/>
    </source>
</evidence>
<dbReference type="InterPro" id="IPR028026">
    <property type="entry name" value="DUF4502"/>
</dbReference>
<reference evidence="4" key="2">
    <citation type="submission" date="2025-08" db="UniProtKB">
        <authorList>
            <consortium name="Ensembl"/>
        </authorList>
    </citation>
    <scope>IDENTIFICATION</scope>
</reference>
<feature type="region of interest" description="Disordered" evidence="1">
    <location>
        <begin position="73"/>
        <end position="261"/>
    </location>
</feature>
<reference evidence="4 5" key="1">
    <citation type="journal article" date="2011" name="Genome Biol. Evol.">
        <title>Integration of the genetic map and genome assembly of fugu facilitates insights into distinct features of genome evolution in teleosts and mammals.</title>
        <authorList>
            <person name="Kai W."/>
            <person name="Kikuchi K."/>
            <person name="Tohari S."/>
            <person name="Chew A.K."/>
            <person name="Tay A."/>
            <person name="Fujiwara A."/>
            <person name="Hosoya S."/>
            <person name="Suetake H."/>
            <person name="Naruse K."/>
            <person name="Brenner S."/>
            <person name="Suzuki Y."/>
            <person name="Venkatesh B."/>
        </authorList>
    </citation>
    <scope>NUCLEOTIDE SEQUENCE [LARGE SCALE GENOMIC DNA]</scope>
</reference>
<feature type="compositionally biased region" description="Acidic residues" evidence="1">
    <location>
        <begin position="142"/>
        <end position="151"/>
    </location>
</feature>